<evidence type="ECO:0000256" key="5">
    <source>
        <dbReference type="ARBA" id="ARBA00022593"/>
    </source>
</evidence>
<dbReference type="SUPFAM" id="SSF52540">
    <property type="entry name" value="P-loop containing nucleoside triphosphate hydrolases"/>
    <property type="match status" value="2"/>
</dbReference>
<dbReference type="InterPro" id="IPR009010">
    <property type="entry name" value="Asp_de-COase-like_dom_sf"/>
</dbReference>
<dbReference type="InterPro" id="IPR015342">
    <property type="entry name" value="PEX1-N_C-lobe"/>
</dbReference>
<keyword evidence="11" id="KW-0472">Membrane</keyword>
<dbReference type="SUPFAM" id="SSF50692">
    <property type="entry name" value="ADC-like"/>
    <property type="match status" value="1"/>
</dbReference>
<dbReference type="PROSITE" id="PS00674">
    <property type="entry name" value="AAA"/>
    <property type="match status" value="1"/>
</dbReference>
<dbReference type="CDD" id="cd19526">
    <property type="entry name" value="RecA-like_PEX1_r2"/>
    <property type="match status" value="1"/>
</dbReference>
<keyword evidence="9" id="KW-0067">ATP-binding</keyword>
<evidence type="ECO:0000256" key="1">
    <source>
        <dbReference type="ARBA" id="ARBA00004514"/>
    </source>
</evidence>
<keyword evidence="7" id="KW-0547">Nucleotide-binding</keyword>
<dbReference type="GO" id="GO:0005524">
    <property type="term" value="F:ATP binding"/>
    <property type="evidence" value="ECO:0007669"/>
    <property type="project" value="UniProtKB-KW"/>
</dbReference>
<evidence type="ECO:0000256" key="13">
    <source>
        <dbReference type="ARBA" id="ARBA00032509"/>
    </source>
</evidence>
<protein>
    <recommendedName>
        <fullName evidence="14">Peroxisomal ATPase PEX1</fullName>
    </recommendedName>
    <alternativeName>
        <fullName evidence="13">Peroxin-1</fullName>
    </alternativeName>
</protein>
<evidence type="ECO:0000256" key="10">
    <source>
        <dbReference type="ARBA" id="ARBA00022927"/>
    </source>
</evidence>
<dbReference type="Gene3D" id="1.10.8.60">
    <property type="match status" value="2"/>
</dbReference>
<comment type="catalytic activity">
    <reaction evidence="16">
        <text>ATP + H2O = ADP + phosphate + H(+)</text>
        <dbReference type="Rhea" id="RHEA:13065"/>
        <dbReference type="ChEBI" id="CHEBI:15377"/>
        <dbReference type="ChEBI" id="CHEBI:15378"/>
        <dbReference type="ChEBI" id="CHEBI:30616"/>
        <dbReference type="ChEBI" id="CHEBI:43474"/>
        <dbReference type="ChEBI" id="CHEBI:456216"/>
    </reaction>
    <physiologicalReaction direction="left-to-right" evidence="16">
        <dbReference type="Rhea" id="RHEA:13066"/>
    </physiologicalReaction>
</comment>
<keyword evidence="8" id="KW-0378">Hydrolase</keyword>
<keyword evidence="10" id="KW-0653">Protein transport</keyword>
<evidence type="ECO:0000256" key="18">
    <source>
        <dbReference type="SAM" id="MobiDB-lite"/>
    </source>
</evidence>
<keyword evidence="6" id="KW-0677">Repeat</keyword>
<dbReference type="Gene3D" id="3.10.330.10">
    <property type="match status" value="1"/>
</dbReference>
<dbReference type="Proteomes" id="UP001378592">
    <property type="component" value="Unassembled WGS sequence"/>
</dbReference>
<dbReference type="SMART" id="SM00382">
    <property type="entry name" value="AAA"/>
    <property type="match status" value="2"/>
</dbReference>
<evidence type="ECO:0000256" key="14">
    <source>
        <dbReference type="ARBA" id="ARBA00034532"/>
    </source>
</evidence>
<evidence type="ECO:0000256" key="17">
    <source>
        <dbReference type="ARBA" id="ARBA00064205"/>
    </source>
</evidence>
<keyword evidence="21" id="KW-1185">Reference proteome</keyword>
<feature type="compositionally biased region" description="Low complexity" evidence="18">
    <location>
        <begin position="1090"/>
        <end position="1103"/>
    </location>
</feature>
<evidence type="ECO:0000256" key="6">
    <source>
        <dbReference type="ARBA" id="ARBA00022737"/>
    </source>
</evidence>
<evidence type="ECO:0000256" key="12">
    <source>
        <dbReference type="ARBA" id="ARBA00023140"/>
    </source>
</evidence>
<keyword evidence="12" id="KW-0576">Peroxisome</keyword>
<dbReference type="GO" id="GO:0005778">
    <property type="term" value="C:peroxisomal membrane"/>
    <property type="evidence" value="ECO:0007669"/>
    <property type="project" value="UniProtKB-SubCell"/>
</dbReference>
<dbReference type="InterPro" id="IPR041569">
    <property type="entry name" value="AAA_lid_3"/>
</dbReference>
<evidence type="ECO:0000259" key="19">
    <source>
        <dbReference type="SMART" id="SM00382"/>
    </source>
</evidence>
<evidence type="ECO:0000256" key="4">
    <source>
        <dbReference type="ARBA" id="ARBA00022490"/>
    </source>
</evidence>
<organism evidence="20 21">
    <name type="scientific">Gryllus longicercus</name>
    <dbReference type="NCBI Taxonomy" id="2509291"/>
    <lineage>
        <taxon>Eukaryota</taxon>
        <taxon>Metazoa</taxon>
        <taxon>Ecdysozoa</taxon>
        <taxon>Arthropoda</taxon>
        <taxon>Hexapoda</taxon>
        <taxon>Insecta</taxon>
        <taxon>Pterygota</taxon>
        <taxon>Neoptera</taxon>
        <taxon>Polyneoptera</taxon>
        <taxon>Orthoptera</taxon>
        <taxon>Ensifera</taxon>
        <taxon>Gryllidea</taxon>
        <taxon>Grylloidea</taxon>
        <taxon>Gryllidae</taxon>
        <taxon>Gryllinae</taxon>
        <taxon>Gryllus</taxon>
    </lineage>
</organism>
<comment type="caution">
    <text evidence="20">The sequence shown here is derived from an EMBL/GenBank/DDBJ whole genome shotgun (WGS) entry which is preliminary data.</text>
</comment>
<evidence type="ECO:0000256" key="2">
    <source>
        <dbReference type="ARBA" id="ARBA00006914"/>
    </source>
</evidence>
<comment type="similarity">
    <text evidence="2">Belongs to the AAA ATPase family.</text>
</comment>
<comment type="subunit">
    <text evidence="17">Interacts with PEX6; forming the PEX1-PEX6 AAA ATPase complex, which is composed of a heterohexamer formed by a trimer of PEX1-PEX6 dimers.</text>
</comment>
<dbReference type="Gene3D" id="2.40.40.20">
    <property type="match status" value="1"/>
</dbReference>
<dbReference type="Pfam" id="PF00004">
    <property type="entry name" value="AAA"/>
    <property type="match status" value="2"/>
</dbReference>
<dbReference type="InterPro" id="IPR003960">
    <property type="entry name" value="ATPase_AAA_CS"/>
</dbReference>
<dbReference type="InterPro" id="IPR029067">
    <property type="entry name" value="CDC48_domain_2-like_sf"/>
</dbReference>
<evidence type="ECO:0000256" key="16">
    <source>
        <dbReference type="ARBA" id="ARBA00048778"/>
    </source>
</evidence>
<dbReference type="EMBL" id="JAZDUA010000122">
    <property type="protein sequence ID" value="KAK7867333.1"/>
    <property type="molecule type" value="Genomic_DNA"/>
</dbReference>
<feature type="region of interest" description="Disordered" evidence="18">
    <location>
        <begin position="1083"/>
        <end position="1115"/>
    </location>
</feature>
<dbReference type="Pfam" id="PF17862">
    <property type="entry name" value="AAA_lid_3"/>
    <property type="match status" value="1"/>
</dbReference>
<sequence>MKEEPFVVKYLTARNCYLHFSDYWSKRLSNLGALTSALRVDYKNGKHAFFSWNPQFLNADDDSVVCVSATYAQKLGIDDGEKVTITFHNHVASVSRVVVSPLTTDDFEILAMNQDLLQSGLLDQIQIVWPGQTFVAWVGTSMHAVLNVDSVEPKSQIGRLQTLTEIIINSPSEKLAQGDILAADVQDEIKNEEQSATTEEEDREEDSYLPKTSSVVSFIWDSVQGISSRLWGKEEYEKDISRRSEHSVTNLLSEKLKLLEPLVYRVHPFQFADESKISSQFLHPYNAYIHKTNLLIPLLCARQSLVVKLVPVSFVSKSNTPGTEEEKKVNEKEKFLKLNSSDSVYVKLCIIDDLLNKTDEEMNQEINRVFDSGGQHCIFLPSAVRAALHVKTGARVRLEVDGTPYQQPVSLELMTIGRTCSPKDTESIWKKYMLQLCGESDILINSNSIVPVLSSDNTIHHMSVKILDPSVPYCLLTKSSLEKSKIKIGLSKSLGVSVPVTEDENFHPHEVYHCFSHLEKQITLGMTNIEITLGLTSVPWSLQETSMSVANVLLRGKSGSGVSTLARHLCNKFRGPPWYVHCVEIQCRNIKGKKVENLLRLFSQALGECSLHQPSILLLQDLDVLAATASPDQEAAQEGRYYTRVGEMLVELLQDYQPTFRIAVLATAASSGKLNSTLMAARGQHTFLSVLDVPELNKDDRLKILEKLLESKVSLKQTQIDLDSFAKKSDGYVVQDLVDFMEKAVFEAWKRKALAEDFSEGDPALQNEDLEKAFQVMKPLALRGVELVQDAGLCWADIGGLSDAKKLLVEMLEWPVQFPELFSQAPLRLQSGLLLYGAPGTGKTLLAGAVAKECGLNFISVKGPELLSKYIGASEEAVRTIFQKAQSAKPCVLFFDEFDSLAPRRGHDSTGVTDRVVNQLLTQLDGVEALDSVWVLAATSRPDLLDPALLRPGRLDSAVLCPLPTKEDRVAILQSLSRKLFLAEDVDLSSVAEKTEGFTGADLQAILYSAQLAAVEEISPLENSFLNKNLVPEEPPQLEMLYIKDKNVKGPIRITQSLLLAALKDTRPSLNEKEQQKYKRIYEHFEKSRSSSSKGKKSISTTTTPPPLQQKVTLA</sequence>
<dbReference type="Gene3D" id="3.40.50.300">
    <property type="entry name" value="P-loop containing nucleotide triphosphate hydrolases"/>
    <property type="match status" value="2"/>
</dbReference>
<dbReference type="AlphaFoldDB" id="A0AAN9W1C3"/>
<dbReference type="FunFam" id="3.40.50.300:FF:000149">
    <property type="entry name" value="Nuclear valosin-containing protein-like"/>
    <property type="match status" value="1"/>
</dbReference>
<gene>
    <name evidence="20" type="ORF">R5R35_001109</name>
</gene>
<keyword evidence="5" id="KW-0962">Peroxisome biogenesis</keyword>
<dbReference type="PANTHER" id="PTHR23077:SF12">
    <property type="entry name" value="PEROXISOMAL ATPASE PEX1"/>
    <property type="match status" value="1"/>
</dbReference>
<dbReference type="InterPro" id="IPR027417">
    <property type="entry name" value="P-loop_NTPase"/>
</dbReference>
<dbReference type="SUPFAM" id="SSF54585">
    <property type="entry name" value="Cdc48 domain 2-like"/>
    <property type="match status" value="1"/>
</dbReference>
<dbReference type="PANTHER" id="PTHR23077">
    <property type="entry name" value="AAA-FAMILY ATPASE"/>
    <property type="match status" value="1"/>
</dbReference>
<keyword evidence="4" id="KW-0963">Cytoplasm</keyword>
<dbReference type="GO" id="GO:0016887">
    <property type="term" value="F:ATP hydrolysis activity"/>
    <property type="evidence" value="ECO:0007669"/>
    <property type="project" value="InterPro"/>
</dbReference>
<dbReference type="InterPro" id="IPR050168">
    <property type="entry name" value="AAA_ATPase_domain"/>
</dbReference>
<evidence type="ECO:0000256" key="9">
    <source>
        <dbReference type="ARBA" id="ARBA00022840"/>
    </source>
</evidence>
<feature type="domain" description="AAA+ ATPase" evidence="19">
    <location>
        <begin position="829"/>
        <end position="965"/>
    </location>
</feature>
<feature type="region of interest" description="Disordered" evidence="18">
    <location>
        <begin position="190"/>
        <end position="209"/>
    </location>
</feature>
<dbReference type="GO" id="GO:0016558">
    <property type="term" value="P:protein import into peroxisome matrix"/>
    <property type="evidence" value="ECO:0007669"/>
    <property type="project" value="TreeGrafter"/>
</dbReference>
<dbReference type="Pfam" id="PF09262">
    <property type="entry name" value="PEX-1N"/>
    <property type="match status" value="1"/>
</dbReference>
<accession>A0AAN9W1C3</accession>
<dbReference type="FunFam" id="1.10.8.60:FF:000105">
    <property type="entry name" value="PeRoXisome assembly factor"/>
    <property type="match status" value="1"/>
</dbReference>
<keyword evidence="3" id="KW-0813">Transport</keyword>
<evidence type="ECO:0000256" key="8">
    <source>
        <dbReference type="ARBA" id="ARBA00022801"/>
    </source>
</evidence>
<feature type="compositionally biased region" description="Acidic residues" evidence="18">
    <location>
        <begin position="198"/>
        <end position="207"/>
    </location>
</feature>
<evidence type="ECO:0000313" key="20">
    <source>
        <dbReference type="EMBL" id="KAK7867333.1"/>
    </source>
</evidence>
<evidence type="ECO:0000256" key="11">
    <source>
        <dbReference type="ARBA" id="ARBA00023136"/>
    </source>
</evidence>
<dbReference type="GO" id="GO:0005829">
    <property type="term" value="C:cytosol"/>
    <property type="evidence" value="ECO:0007669"/>
    <property type="project" value="UniProtKB-SubCell"/>
</dbReference>
<evidence type="ECO:0000256" key="3">
    <source>
        <dbReference type="ARBA" id="ARBA00022448"/>
    </source>
</evidence>
<feature type="domain" description="AAA+ ATPase" evidence="19">
    <location>
        <begin position="548"/>
        <end position="697"/>
    </location>
</feature>
<evidence type="ECO:0000313" key="21">
    <source>
        <dbReference type="Proteomes" id="UP001378592"/>
    </source>
</evidence>
<dbReference type="InterPro" id="IPR003959">
    <property type="entry name" value="ATPase_AAA_core"/>
</dbReference>
<comment type="subcellular location">
    <subcellularLocation>
        <location evidence="1">Cytoplasm</location>
        <location evidence="1">Cytosol</location>
    </subcellularLocation>
    <subcellularLocation>
        <location evidence="15">Peroxisome membrane</location>
    </subcellularLocation>
</comment>
<name>A0AAN9W1C3_9ORTH</name>
<dbReference type="InterPro" id="IPR003593">
    <property type="entry name" value="AAA+_ATPase"/>
</dbReference>
<evidence type="ECO:0000256" key="7">
    <source>
        <dbReference type="ARBA" id="ARBA00022741"/>
    </source>
</evidence>
<proteinExistence type="inferred from homology"/>
<reference evidence="20 21" key="1">
    <citation type="submission" date="2024-03" db="EMBL/GenBank/DDBJ databases">
        <title>The genome assembly and annotation of the cricket Gryllus longicercus Weissman &amp; Gray.</title>
        <authorList>
            <person name="Szrajer S."/>
            <person name="Gray D."/>
            <person name="Ylla G."/>
        </authorList>
    </citation>
    <scope>NUCLEOTIDE SEQUENCE [LARGE SCALE GENOMIC DNA]</scope>
    <source>
        <strain evidence="20">DAG 2021-001</strain>
        <tissue evidence="20">Whole body minus gut</tissue>
    </source>
</reference>
<evidence type="ECO:0000256" key="15">
    <source>
        <dbReference type="ARBA" id="ARBA00046271"/>
    </source>
</evidence>